<dbReference type="GO" id="GO:0004022">
    <property type="term" value="F:alcohol dehydrogenase (NAD+) activity"/>
    <property type="evidence" value="ECO:0007669"/>
    <property type="project" value="UniProtKB-EC"/>
</dbReference>
<dbReference type="STRING" id="177437.HRM2_12480"/>
<reference evidence="2 3" key="1">
    <citation type="journal article" date="2009" name="Environ. Microbiol.">
        <title>Genome sequence of Desulfobacterium autotrophicum HRM2, a marine sulfate reducer oxidizing organic carbon completely to carbon dioxide.</title>
        <authorList>
            <person name="Strittmatter A.W."/>
            <person name="Liesegang H."/>
            <person name="Rabus R."/>
            <person name="Decker I."/>
            <person name="Amann J."/>
            <person name="Andres S."/>
            <person name="Henne A."/>
            <person name="Fricke W.F."/>
            <person name="Martinez-Arias R."/>
            <person name="Bartels D."/>
            <person name="Goesmann A."/>
            <person name="Krause L."/>
            <person name="Puehler A."/>
            <person name="Klenk H.P."/>
            <person name="Richter M."/>
            <person name="Schuler M."/>
            <person name="Gloeckner F.O."/>
            <person name="Meyerdierks A."/>
            <person name="Gottschalk G."/>
            <person name="Amann R."/>
        </authorList>
    </citation>
    <scope>NUCLEOTIDE SEQUENCE [LARGE SCALE GENOMIC DNA]</scope>
    <source>
        <strain evidence="3">ATCC 43914 / DSM 3382 / HRM2</strain>
    </source>
</reference>
<dbReference type="Proteomes" id="UP000000442">
    <property type="component" value="Chromosome"/>
</dbReference>
<dbReference type="PANTHER" id="PTHR43677:SF1">
    <property type="entry name" value="ACRYLYL-COA REDUCTASE ACUI-RELATED"/>
    <property type="match status" value="1"/>
</dbReference>
<dbReference type="EC" id="1.1.1.1" evidence="2"/>
<accession>C0QM54</accession>
<proteinExistence type="predicted"/>
<dbReference type="Pfam" id="PF00107">
    <property type="entry name" value="ADH_zinc_N"/>
    <property type="match status" value="1"/>
</dbReference>
<gene>
    <name evidence="2" type="ordered locus">HRM2_12480</name>
</gene>
<dbReference type="InterPro" id="IPR011032">
    <property type="entry name" value="GroES-like_sf"/>
</dbReference>
<dbReference type="Gene3D" id="3.90.180.10">
    <property type="entry name" value="Medium-chain alcohol dehydrogenases, catalytic domain"/>
    <property type="match status" value="1"/>
</dbReference>
<dbReference type="NCBIfam" id="TIGR02823">
    <property type="entry name" value="oxido_YhdH"/>
    <property type="match status" value="1"/>
</dbReference>
<protein>
    <submittedName>
        <fullName evidence="2">Zn-dependet alcohol dehydrogenase</fullName>
        <ecNumber evidence="2">1.1.1.1</ecNumber>
    </submittedName>
</protein>
<dbReference type="EMBL" id="CP001087">
    <property type="protein sequence ID" value="ACN14360.1"/>
    <property type="molecule type" value="Genomic_DNA"/>
</dbReference>
<dbReference type="KEGG" id="dat:HRM2_12480"/>
<dbReference type="InterPro" id="IPR036291">
    <property type="entry name" value="NAD(P)-bd_dom_sf"/>
</dbReference>
<dbReference type="Pfam" id="PF08240">
    <property type="entry name" value="ADH_N"/>
    <property type="match status" value="1"/>
</dbReference>
<feature type="domain" description="Enoyl reductase (ER)" evidence="1">
    <location>
        <begin position="18"/>
        <end position="332"/>
    </location>
</feature>
<name>C0QM54_DESAH</name>
<keyword evidence="2" id="KW-0560">Oxidoreductase</keyword>
<dbReference type="InterPro" id="IPR051397">
    <property type="entry name" value="Zn-ADH-like_protein"/>
</dbReference>
<dbReference type="InterPro" id="IPR020843">
    <property type="entry name" value="ER"/>
</dbReference>
<dbReference type="SUPFAM" id="SSF51735">
    <property type="entry name" value="NAD(P)-binding Rossmann-fold domains"/>
    <property type="match status" value="1"/>
</dbReference>
<dbReference type="PANTHER" id="PTHR43677">
    <property type="entry name" value="SHORT-CHAIN DEHYDROGENASE/REDUCTASE"/>
    <property type="match status" value="1"/>
</dbReference>
<dbReference type="InterPro" id="IPR013149">
    <property type="entry name" value="ADH-like_C"/>
</dbReference>
<dbReference type="Gene3D" id="3.40.50.720">
    <property type="entry name" value="NAD(P)-binding Rossmann-like Domain"/>
    <property type="match status" value="1"/>
</dbReference>
<evidence type="ECO:0000313" key="2">
    <source>
        <dbReference type="EMBL" id="ACN14360.1"/>
    </source>
</evidence>
<evidence type="ECO:0000313" key="3">
    <source>
        <dbReference type="Proteomes" id="UP000000442"/>
    </source>
</evidence>
<dbReference type="SMART" id="SM00829">
    <property type="entry name" value="PKS_ER"/>
    <property type="match status" value="1"/>
</dbReference>
<keyword evidence="3" id="KW-1185">Reference proteome</keyword>
<evidence type="ECO:0000259" key="1">
    <source>
        <dbReference type="SMART" id="SM00829"/>
    </source>
</evidence>
<sequence>MNQAMNQAEYKALVVEELSPRAFTRTVKTKSIDTLPPGDLLIRVSYSSLNYKDALSASGNRGVTRTFPHTPGIDATGVVMESATQEFKQGDEVIVTSYDLGMNTPGGFGQYIRVPAQWAVKLPPGLTQKESMIFGTAGFTAGMSVAHITKTLTPSMGEILVTGATGGVGSLSVAILAKLGFEVVGVTGKKTGSDFLKSLGAKRTITREEAMDTSGRPLLKAQWAGAIDTVGGEILATAIKSTNSWGVVTCCGNVASPDLAINVFPFILRGVTLAGIDSQNCPMPLRESIWKKLAGDWKFNSLDTLHKEVTLAGLEREIILILAGKQQGRVLVNLSENR</sequence>
<dbReference type="eggNOG" id="COG0604">
    <property type="taxonomic scope" value="Bacteria"/>
</dbReference>
<dbReference type="InterPro" id="IPR014188">
    <property type="entry name" value="Acrylyl-CoA_reductase_AcuI"/>
</dbReference>
<dbReference type="AlphaFoldDB" id="C0QM54"/>
<dbReference type="RefSeq" id="WP_015903149.1">
    <property type="nucleotide sequence ID" value="NC_012108.1"/>
</dbReference>
<organism evidence="2 3">
    <name type="scientific">Desulforapulum autotrophicum (strain ATCC 43914 / DSM 3382 / VKM B-1955 / HRM2)</name>
    <name type="common">Desulfobacterium autotrophicum</name>
    <dbReference type="NCBI Taxonomy" id="177437"/>
    <lineage>
        <taxon>Bacteria</taxon>
        <taxon>Pseudomonadati</taxon>
        <taxon>Thermodesulfobacteriota</taxon>
        <taxon>Desulfobacteria</taxon>
        <taxon>Desulfobacterales</taxon>
        <taxon>Desulfobacteraceae</taxon>
        <taxon>Desulforapulum</taxon>
    </lineage>
</organism>
<dbReference type="InterPro" id="IPR013154">
    <property type="entry name" value="ADH-like_N"/>
</dbReference>
<dbReference type="HOGENOM" id="CLU_026673_26_3_7"/>
<dbReference type="CDD" id="cd05280">
    <property type="entry name" value="MDR_yhdh_yhfp"/>
    <property type="match status" value="1"/>
</dbReference>
<dbReference type="SUPFAM" id="SSF50129">
    <property type="entry name" value="GroES-like"/>
    <property type="match status" value="1"/>
</dbReference>
<dbReference type="GO" id="GO:0043957">
    <property type="term" value="F:acryloyl-CoA reductase (NADPH) activity"/>
    <property type="evidence" value="ECO:0007669"/>
    <property type="project" value="TreeGrafter"/>
</dbReference>